<name>A0A2U8E0R1_9BACT</name>
<dbReference type="EMBL" id="CP023004">
    <property type="protein sequence ID" value="AWI08172.1"/>
    <property type="molecule type" value="Genomic_DNA"/>
</dbReference>
<sequence length="284" mass="30497">METLRIIGIVIGAVILAGVIVGFSGCANSVFYYPTRDVYGTPGKKGVAYEAVTFKSRDGTKLSGWFMPAVVDGAADARKAKGTVIHYHGNSQNMTSHWEFVGWLPARGFNVLVFDYRGYGASEGRATQRGLFEDSQAALDYARSRPDVDATRLLVFGQSLGGTHAIAAVGAGNREGVRAVAQEATFYSYAHIANQKVPGGGLLIGNKYSAGKYVAALPPIPLLMIHGTADNVVPYENATRLFAAAREPKKLITINGGSHIDAMTEAQGNVYRDELVRFFDEALK</sequence>
<dbReference type="GO" id="GO:0006508">
    <property type="term" value="P:proteolysis"/>
    <property type="evidence" value="ECO:0007669"/>
    <property type="project" value="InterPro"/>
</dbReference>
<evidence type="ECO:0000313" key="3">
    <source>
        <dbReference type="EMBL" id="AWI08172.1"/>
    </source>
</evidence>
<dbReference type="AlphaFoldDB" id="A0A2U8E0R1"/>
<proteinExistence type="predicted"/>
<keyword evidence="1" id="KW-1133">Transmembrane helix</keyword>
<gene>
    <name evidence="3" type="ORF">CKA38_01845</name>
</gene>
<feature type="domain" description="Peptidase S9 prolyl oligopeptidase catalytic" evidence="2">
    <location>
        <begin position="103"/>
        <end position="283"/>
    </location>
</feature>
<dbReference type="PROSITE" id="PS51257">
    <property type="entry name" value="PROKAR_LIPOPROTEIN"/>
    <property type="match status" value="1"/>
</dbReference>
<dbReference type="SUPFAM" id="SSF53474">
    <property type="entry name" value="alpha/beta-Hydrolases"/>
    <property type="match status" value="1"/>
</dbReference>
<dbReference type="RefSeq" id="WP_108823977.1">
    <property type="nucleotide sequence ID" value="NZ_CP023004.1"/>
</dbReference>
<keyword evidence="1" id="KW-0812">Transmembrane</keyword>
<feature type="transmembrane region" description="Helical" evidence="1">
    <location>
        <begin position="6"/>
        <end position="27"/>
    </location>
</feature>
<keyword evidence="4" id="KW-1185">Reference proteome</keyword>
<reference evidence="3 4" key="1">
    <citation type="journal article" date="2018" name="Syst. Appl. Microbiol.">
        <title>Ereboglobus luteus gen. nov. sp. nov. from cockroach guts, and new insights into the oxygen relationship of the genera Opitutus and Didymococcus (Verrucomicrobia: Opitutaceae).</title>
        <authorList>
            <person name="Tegtmeier D."/>
            <person name="Belitz A."/>
            <person name="Radek R."/>
            <person name="Heimerl T."/>
            <person name="Brune A."/>
        </authorList>
    </citation>
    <scope>NUCLEOTIDE SEQUENCE [LARGE SCALE GENOMIC DNA]</scope>
    <source>
        <strain evidence="3 4">Ho45</strain>
    </source>
</reference>
<dbReference type="Pfam" id="PF00326">
    <property type="entry name" value="Peptidase_S9"/>
    <property type="match status" value="1"/>
</dbReference>
<organism evidence="3 4">
    <name type="scientific">Ereboglobus luteus</name>
    <dbReference type="NCBI Taxonomy" id="1796921"/>
    <lineage>
        <taxon>Bacteria</taxon>
        <taxon>Pseudomonadati</taxon>
        <taxon>Verrucomicrobiota</taxon>
        <taxon>Opitutia</taxon>
        <taxon>Opitutales</taxon>
        <taxon>Opitutaceae</taxon>
        <taxon>Ereboglobus</taxon>
    </lineage>
</organism>
<evidence type="ECO:0000259" key="2">
    <source>
        <dbReference type="Pfam" id="PF00326"/>
    </source>
</evidence>
<evidence type="ECO:0000313" key="4">
    <source>
        <dbReference type="Proteomes" id="UP000244896"/>
    </source>
</evidence>
<dbReference type="Gene3D" id="3.40.50.1820">
    <property type="entry name" value="alpha/beta hydrolase"/>
    <property type="match status" value="1"/>
</dbReference>
<dbReference type="InterPro" id="IPR001375">
    <property type="entry name" value="Peptidase_S9_cat"/>
</dbReference>
<dbReference type="GO" id="GO:0008236">
    <property type="term" value="F:serine-type peptidase activity"/>
    <property type="evidence" value="ECO:0007669"/>
    <property type="project" value="InterPro"/>
</dbReference>
<dbReference type="PANTHER" id="PTHR12277:SF81">
    <property type="entry name" value="PROTEIN ABHD13"/>
    <property type="match status" value="1"/>
</dbReference>
<dbReference type="InterPro" id="IPR029058">
    <property type="entry name" value="AB_hydrolase_fold"/>
</dbReference>
<dbReference type="PANTHER" id="PTHR12277">
    <property type="entry name" value="ALPHA/BETA HYDROLASE DOMAIN-CONTAINING PROTEIN"/>
    <property type="match status" value="1"/>
</dbReference>
<evidence type="ECO:0000256" key="1">
    <source>
        <dbReference type="SAM" id="Phobius"/>
    </source>
</evidence>
<protein>
    <submittedName>
        <fullName evidence="3">Alpha/beta hydrolase</fullName>
    </submittedName>
</protein>
<keyword evidence="1" id="KW-0472">Membrane</keyword>
<accession>A0A2U8E0R1</accession>
<dbReference type="KEGG" id="elut:CKA38_01845"/>
<keyword evidence="3" id="KW-0378">Hydrolase</keyword>
<dbReference type="OrthoDB" id="9777090at2"/>
<dbReference type="Proteomes" id="UP000244896">
    <property type="component" value="Chromosome"/>
</dbReference>